<reference evidence="2" key="1">
    <citation type="journal article" date="2023" name="Mol. Biol. Evol.">
        <title>Third-Generation Sequencing Reveals the Adaptive Role of the Epigenome in Three Deep-Sea Polychaetes.</title>
        <authorList>
            <person name="Perez M."/>
            <person name="Aroh O."/>
            <person name="Sun Y."/>
            <person name="Lan Y."/>
            <person name="Juniper S.K."/>
            <person name="Young C.R."/>
            <person name="Angers B."/>
            <person name="Qian P.Y."/>
        </authorList>
    </citation>
    <scope>NUCLEOTIDE SEQUENCE</scope>
    <source>
        <strain evidence="2">R07B-5</strain>
    </source>
</reference>
<evidence type="ECO:0000256" key="1">
    <source>
        <dbReference type="SAM" id="MobiDB-lite"/>
    </source>
</evidence>
<feature type="region of interest" description="Disordered" evidence="1">
    <location>
        <begin position="260"/>
        <end position="364"/>
    </location>
</feature>
<protein>
    <submittedName>
        <fullName evidence="2">Uncharacterized protein</fullName>
    </submittedName>
</protein>
<feature type="region of interest" description="Disordered" evidence="1">
    <location>
        <begin position="38"/>
        <end position="66"/>
    </location>
</feature>
<proteinExistence type="predicted"/>
<name>A0AAD9KZK2_RIDPI</name>
<evidence type="ECO:0000313" key="3">
    <source>
        <dbReference type="Proteomes" id="UP001209878"/>
    </source>
</evidence>
<comment type="caution">
    <text evidence="2">The sequence shown here is derived from an EMBL/GenBank/DDBJ whole genome shotgun (WGS) entry which is preliminary data.</text>
</comment>
<organism evidence="2 3">
    <name type="scientific">Ridgeia piscesae</name>
    <name type="common">Tubeworm</name>
    <dbReference type="NCBI Taxonomy" id="27915"/>
    <lineage>
        <taxon>Eukaryota</taxon>
        <taxon>Metazoa</taxon>
        <taxon>Spiralia</taxon>
        <taxon>Lophotrochozoa</taxon>
        <taxon>Annelida</taxon>
        <taxon>Polychaeta</taxon>
        <taxon>Sedentaria</taxon>
        <taxon>Canalipalpata</taxon>
        <taxon>Sabellida</taxon>
        <taxon>Siboglinidae</taxon>
        <taxon>Ridgeia</taxon>
    </lineage>
</organism>
<dbReference type="AlphaFoldDB" id="A0AAD9KZK2"/>
<feature type="compositionally biased region" description="Low complexity" evidence="1">
    <location>
        <begin position="349"/>
        <end position="363"/>
    </location>
</feature>
<sequence length="594" mass="65910">MGLPHENVGSKFIAPLKKDGKNNVSLARENIVFKSTISSKKDGSNGVNLPHENVSKSTTHIRKNGNTDVSLSHENVVSKSTFPVRKDGNRDVSLSHEDAVSKPTLPMRKDRNTDVSLSCENVVSKSILPTRKDGNTDVRLPLETISKASSICIVKDENVVSKSSIPTRKDVSSPHEKFGCKDARKGVNVTATKSHDSLNGLEEIRSSILAELEKLCQCHAPDSLVTHLSSSVREEKGQVKTSTETQNMPVRNQTKVSTLEAMNKKTTTRSSVKSPEKVHTVEKKASEAHAVTPPKERAVDKTTTSSEAVRPKVVQKHKPGTSQDNSACVPEKRSRTIPVEKQMPNVNNPKTLTPAPGTTTTKPSMDGDYVYFQFGGEECIHRNPFSDRTESKAELLLRLELLNGEMKRHESLVKSSPVPEDAPLQRQRLILQLELELLQSWLLYQGVGQLLFPGHPLPAALQLGSEGKKTVTENQRVMLLDRVPTVEEYGKLYDLRQTLETSRKLHMLGIKGHSGDAVKPKVRQRQSMLATLLSVPSNVKLQQLQRQLADFDYLREHIWAEEHSHNGTTLMLEYLDVRCCGLEIHIKAIEVCCG</sequence>
<feature type="compositionally biased region" description="Basic and acidic residues" evidence="1">
    <location>
        <begin position="274"/>
        <end position="287"/>
    </location>
</feature>
<keyword evidence="3" id="KW-1185">Reference proteome</keyword>
<accession>A0AAD9KZK2</accession>
<dbReference type="Proteomes" id="UP001209878">
    <property type="component" value="Unassembled WGS sequence"/>
</dbReference>
<evidence type="ECO:0000313" key="2">
    <source>
        <dbReference type="EMBL" id="KAK2180215.1"/>
    </source>
</evidence>
<gene>
    <name evidence="2" type="ORF">NP493_453g02035</name>
</gene>
<dbReference type="EMBL" id="JAODUO010000453">
    <property type="protein sequence ID" value="KAK2180215.1"/>
    <property type="molecule type" value="Genomic_DNA"/>
</dbReference>
<feature type="compositionally biased region" description="Polar residues" evidence="1">
    <location>
        <begin position="264"/>
        <end position="273"/>
    </location>
</feature>